<reference evidence="2 3" key="1">
    <citation type="journal article" date="2018" name="Virology">
        <title>Virome of &gt;12 thousand Culex mosquitoes from throughout California.</title>
        <authorList>
            <person name="Sadeghi M."/>
            <person name="Altan E."/>
            <person name="Deng X."/>
            <person name="Barker C.M."/>
            <person name="Fang Y."/>
            <person name="Coffey L.L."/>
            <person name="Delwart E."/>
        </authorList>
    </citation>
    <scope>NUCLEOTIDE SEQUENCE [LARGE SCALE GENOMIC DNA]</scope>
    <source>
        <strain evidence="2 3">CMosV4/Santa Clara</strain>
    </source>
</reference>
<dbReference type="Proteomes" id="UP000679544">
    <property type="component" value="Segment"/>
</dbReference>
<evidence type="ECO:0000313" key="2">
    <source>
        <dbReference type="EMBL" id="AXQ04829.1"/>
    </source>
</evidence>
<evidence type="ECO:0000256" key="1">
    <source>
        <dbReference type="SAM" id="MobiDB-lite"/>
    </source>
</evidence>
<evidence type="ECO:0000313" key="3">
    <source>
        <dbReference type="Proteomes" id="UP000679544"/>
    </source>
</evidence>
<dbReference type="KEGG" id="vg:80535738"/>
<feature type="compositionally biased region" description="Acidic residues" evidence="1">
    <location>
        <begin position="177"/>
        <end position="195"/>
    </location>
</feature>
<dbReference type="GeneID" id="80535738"/>
<feature type="region of interest" description="Disordered" evidence="1">
    <location>
        <begin position="94"/>
        <end position="205"/>
    </location>
</feature>
<accession>A0A346M254</accession>
<dbReference type="EMBL" id="MH188031">
    <property type="protein sequence ID" value="AXQ04829.1"/>
    <property type="molecule type" value="Genomic_RNA"/>
</dbReference>
<keyword evidence="2" id="KW-0543">Viral nucleoprotein</keyword>
<keyword evidence="3" id="KW-1185">Reference proteome</keyword>
<name>A0A346M254_9VIRU</name>
<feature type="compositionally biased region" description="Basic residues" evidence="1">
    <location>
        <begin position="97"/>
        <end position="108"/>
    </location>
</feature>
<protein>
    <submittedName>
        <fullName evidence="2">Putative nucleoprotein</fullName>
    </submittedName>
</protein>
<sequence length="628" mass="69925">MARRHMISKEDFECLRDCDNYTREFTKRLERQGVIFWTNKTVRIPHLKLVLTKHDLKEVTRSTYEQIFKGHQIRVIWYFDYADLKEVYGTAATIGGKGKKKTGAVKKREKLEERRKSFSKTIIANPNPEEAGPSGTQVNTLNLLLGSSGNSDTEPDFESDIDQLFSSGERVTNPADDSTDEESEDDTNSLDSQEEATDRMEDGQGQAANVPAVAGNLGANIRHMIGQDYVAATAIADLRDRSSMYWMQDLIDKNLTGSSVYRELIFKNNERVAALSQEDKNMYLPMLISVVSQSRMVATNEAGRVPLQVLIIAEMTGLYQEAKTADPDVSRIRLDAACLAILENPDTITCCEMTGARRPVDPPVPNGNVPAPGLQENQISRADAPGIFAEVMRKIRADRESKPLVSPIAAYTCAVTAMAKKGMVSQNCLDKILEGVRADLGKQITLSIELVRRYHDRFPITLTRENVAARMKAIEDILPEENLRLKIIIRQAALSGLTCITTIKKAMDVQRDFFWGQACALFPNEATAAAAAFDLIGGNPYYGFTSNMEGVASNRYKNLAFIAKEVLIRYHGETDLRNYAGFPKAPMYPDKVERLFTDYNNRGGQDNLPAANDELLNTLRASAAPFGY</sequence>
<feature type="compositionally biased region" description="Low complexity" evidence="1">
    <location>
        <begin position="141"/>
        <end position="151"/>
    </location>
</feature>
<dbReference type="GO" id="GO:0019013">
    <property type="term" value="C:viral nucleocapsid"/>
    <property type="evidence" value="ECO:0007669"/>
    <property type="project" value="UniProtKB-KW"/>
</dbReference>
<organism evidence="2 3">
    <name type="scientific">Culex mosquito virus 4</name>
    <dbReference type="NCBI Taxonomy" id="2304484"/>
    <lineage>
        <taxon>Viruses</taxon>
        <taxon>Riboviria</taxon>
        <taxon>Orthornavirae</taxon>
        <taxon>Negarnaviricota</taxon>
        <taxon>Haploviricotina</taxon>
        <taxon>Monjiviricetes</taxon>
        <taxon>Jingchuvirales</taxon>
        <taxon>Chuviridae</taxon>
        <taxon>Culicidavirus</taxon>
        <taxon>Culicidavirus quitotaense</taxon>
    </lineage>
</organism>
<dbReference type="RefSeq" id="YP_010797752.1">
    <property type="nucleotide sequence ID" value="NC_076240.1"/>
</dbReference>
<keyword evidence="2" id="KW-0946">Virion</keyword>
<proteinExistence type="predicted"/>